<dbReference type="AlphaFoldDB" id="V8PG03"/>
<evidence type="ECO:0000256" key="2">
    <source>
        <dbReference type="ARBA" id="ARBA00023043"/>
    </source>
</evidence>
<accession>V8PG03</accession>
<dbReference type="GO" id="GO:0005737">
    <property type="term" value="C:cytoplasm"/>
    <property type="evidence" value="ECO:0007669"/>
    <property type="project" value="TreeGrafter"/>
</dbReference>
<dbReference type="PANTHER" id="PTHR24198:SF188">
    <property type="entry name" value="ANKYRIN REPEAT DOMAIN 55"/>
    <property type="match status" value="1"/>
</dbReference>
<dbReference type="Proteomes" id="UP000018936">
    <property type="component" value="Unassembled WGS sequence"/>
</dbReference>
<evidence type="ECO:0000256" key="1">
    <source>
        <dbReference type="ARBA" id="ARBA00022737"/>
    </source>
</evidence>
<evidence type="ECO:0000256" key="4">
    <source>
        <dbReference type="SAM" id="MobiDB-lite"/>
    </source>
</evidence>
<dbReference type="InterPro" id="IPR036770">
    <property type="entry name" value="Ankyrin_rpt-contain_sf"/>
</dbReference>
<evidence type="ECO:0000313" key="6">
    <source>
        <dbReference type="Proteomes" id="UP000018936"/>
    </source>
</evidence>
<dbReference type="InterPro" id="IPR002110">
    <property type="entry name" value="Ankyrin_rpt"/>
</dbReference>
<dbReference type="PROSITE" id="PS50297">
    <property type="entry name" value="ANK_REP_REGION"/>
    <property type="match status" value="1"/>
</dbReference>
<dbReference type="SMART" id="SM00248">
    <property type="entry name" value="ANK"/>
    <property type="match status" value="4"/>
</dbReference>
<keyword evidence="2 3" id="KW-0040">ANK repeat</keyword>
<dbReference type="PANTHER" id="PTHR24198">
    <property type="entry name" value="ANKYRIN REPEAT AND PROTEIN KINASE DOMAIN-CONTAINING PROTEIN"/>
    <property type="match status" value="1"/>
</dbReference>
<feature type="compositionally biased region" description="Basic and acidic residues" evidence="4">
    <location>
        <begin position="381"/>
        <end position="394"/>
    </location>
</feature>
<dbReference type="SUPFAM" id="SSF48403">
    <property type="entry name" value="Ankyrin repeat"/>
    <property type="match status" value="1"/>
</dbReference>
<evidence type="ECO:0000313" key="5">
    <source>
        <dbReference type="EMBL" id="ETE72822.1"/>
    </source>
</evidence>
<evidence type="ECO:0000256" key="3">
    <source>
        <dbReference type="PROSITE-ProRule" id="PRU00023"/>
    </source>
</evidence>
<gene>
    <name evidence="5" type="primary">Ankrd55</name>
    <name evidence="5" type="ORF">L345_01366</name>
</gene>
<keyword evidence="1" id="KW-0677">Repeat</keyword>
<protein>
    <submittedName>
        <fullName evidence="5">Ankyrin repeat domain-containing protein 55</fullName>
    </submittedName>
</protein>
<dbReference type="PROSITE" id="PS50088">
    <property type="entry name" value="ANK_REPEAT"/>
    <property type="match status" value="1"/>
</dbReference>
<reference evidence="5 6" key="1">
    <citation type="journal article" date="2013" name="Proc. Natl. Acad. Sci. U.S.A.">
        <title>The king cobra genome reveals dynamic gene evolution and adaptation in the snake venom system.</title>
        <authorList>
            <person name="Vonk F.J."/>
            <person name="Casewell N.R."/>
            <person name="Henkel C.V."/>
            <person name="Heimberg A.M."/>
            <person name="Jansen H.J."/>
            <person name="McCleary R.J."/>
            <person name="Kerkkamp H.M."/>
            <person name="Vos R.A."/>
            <person name="Guerreiro I."/>
            <person name="Calvete J.J."/>
            <person name="Wuster W."/>
            <person name="Woods A.E."/>
            <person name="Logan J.M."/>
            <person name="Harrison R.A."/>
            <person name="Castoe T.A."/>
            <person name="de Koning A.P."/>
            <person name="Pollock D.D."/>
            <person name="Yandell M."/>
            <person name="Calderon D."/>
            <person name="Renjifo C."/>
            <person name="Currier R.B."/>
            <person name="Salgado D."/>
            <person name="Pla D."/>
            <person name="Sanz L."/>
            <person name="Hyder A.S."/>
            <person name="Ribeiro J.M."/>
            <person name="Arntzen J.W."/>
            <person name="van den Thillart G.E."/>
            <person name="Boetzer M."/>
            <person name="Pirovano W."/>
            <person name="Dirks R.P."/>
            <person name="Spaink H.P."/>
            <person name="Duboule D."/>
            <person name="McGlinn E."/>
            <person name="Kini R.M."/>
            <person name="Richardson M.K."/>
        </authorList>
    </citation>
    <scope>NUCLEOTIDE SEQUENCE</scope>
    <source>
        <tissue evidence="5">Blood</tissue>
    </source>
</reference>
<dbReference type="EMBL" id="AZIM01000175">
    <property type="protein sequence ID" value="ETE72822.1"/>
    <property type="molecule type" value="Genomic_DNA"/>
</dbReference>
<feature type="non-terminal residue" evidence="5">
    <location>
        <position position="1"/>
    </location>
</feature>
<organism evidence="5 6">
    <name type="scientific">Ophiophagus hannah</name>
    <name type="common">King cobra</name>
    <name type="synonym">Naja hannah</name>
    <dbReference type="NCBI Taxonomy" id="8665"/>
    <lineage>
        <taxon>Eukaryota</taxon>
        <taxon>Metazoa</taxon>
        <taxon>Chordata</taxon>
        <taxon>Craniata</taxon>
        <taxon>Vertebrata</taxon>
        <taxon>Euteleostomi</taxon>
        <taxon>Lepidosauria</taxon>
        <taxon>Squamata</taxon>
        <taxon>Bifurcata</taxon>
        <taxon>Unidentata</taxon>
        <taxon>Episquamata</taxon>
        <taxon>Toxicofera</taxon>
        <taxon>Serpentes</taxon>
        <taxon>Colubroidea</taxon>
        <taxon>Elapidae</taxon>
        <taxon>Elapinae</taxon>
        <taxon>Ophiophagus</taxon>
    </lineage>
</organism>
<feature type="region of interest" description="Disordered" evidence="4">
    <location>
        <begin position="373"/>
        <end position="394"/>
    </location>
</feature>
<dbReference type="Pfam" id="PF12796">
    <property type="entry name" value="Ank_2"/>
    <property type="match status" value="1"/>
</dbReference>
<name>V8PG03_OPHHA</name>
<dbReference type="Gene3D" id="1.25.40.20">
    <property type="entry name" value="Ankyrin repeat-containing domain"/>
    <property type="match status" value="2"/>
</dbReference>
<sequence>MDFSTSSVFDHQKVMHMLREISGPPYAPEQQEQKDIGERHCDMPLTGPGRLTSRVVKKRNNNALNRVPTETGFFILMQTLIFIGDSAEEIDLTLVYQAAANGDINTLTTVIREDPSILECCDSEGSTPLMHAISGRQLDTVKLLLKMGANINTQDARGRTSLSLATYLGWLEGCVSLLRNGARQNIPDKNGRLPLHAATADPNVSNVDNNIFSMCIIGFQSGNRILCSIILNHHQGPSIINYDDENGKTCIHVAAAAGYSDVISELAKIPECNLQALDVDDRWPWKQREELSWGVACLTHGQLSSNHAPQGAREMNLLSLNSLRTETSVLPPMFATKSTKGGLSQIYFPFSFLSLQSTEPLGTSKVLPAIPSQKGSSYRSEMLDQSHCDSFSDH</sequence>
<proteinExistence type="predicted"/>
<feature type="repeat" description="ANK" evidence="3">
    <location>
        <begin position="124"/>
        <end position="156"/>
    </location>
</feature>
<dbReference type="OrthoDB" id="539213at2759"/>
<comment type="caution">
    <text evidence="5">The sequence shown here is derived from an EMBL/GenBank/DDBJ whole genome shotgun (WGS) entry which is preliminary data.</text>
</comment>
<keyword evidence="6" id="KW-1185">Reference proteome</keyword>